<feature type="compositionally biased region" description="Pro residues" evidence="1">
    <location>
        <begin position="90"/>
        <end position="100"/>
    </location>
</feature>
<gene>
    <name evidence="2" type="ORF">POL72_33215</name>
</gene>
<name>A0ABT5CA33_9BACT</name>
<evidence type="ECO:0000313" key="3">
    <source>
        <dbReference type="Proteomes" id="UP001217485"/>
    </source>
</evidence>
<dbReference type="Proteomes" id="UP001217485">
    <property type="component" value="Unassembled WGS sequence"/>
</dbReference>
<sequence>MAASIEQEQGELIASMYLRDRRGRLRWTDGYRTRGDCKTLVSMVALSIAVQLDDPGERPPPQAAPAPQEEPATPAEAPCSPERPCAGQPALPPSEAPPARRPGKAAPARELRSVQAPPSISAGQAAAERFRWSVGAGATMALGLTPGVAVGPTLAVTGRWPAWSVALEARGLSSLSTNVDDVRVATSALTASAALCLHRQFLFACGVGELGVLRVVPEAPRIARMLLNLRAGIGLRAGVRWPLSEGLSGYGTAEAVQRTIDASLLRRGGIAKSERAIWSAPALGAAFGIGLELNL</sequence>
<evidence type="ECO:0000313" key="2">
    <source>
        <dbReference type="EMBL" id="MDC0682634.1"/>
    </source>
</evidence>
<reference evidence="2 3" key="1">
    <citation type="submission" date="2023-01" db="EMBL/GenBank/DDBJ databases">
        <title>Minimal conservation of predation-associated metabolite biosynthetic gene clusters underscores biosynthetic potential of Myxococcota including descriptions for ten novel species: Archangium lansinium sp. nov., Myxococcus landrumus sp. nov., Nannocystis bai.</title>
        <authorList>
            <person name="Ahearne A."/>
            <person name="Stevens C."/>
            <person name="Dowd S."/>
        </authorList>
    </citation>
    <scope>NUCLEOTIDE SEQUENCE [LARGE SCALE GENOMIC DNA]</scope>
    <source>
        <strain evidence="2 3">WIWO2</strain>
    </source>
</reference>
<evidence type="ECO:0000256" key="1">
    <source>
        <dbReference type="SAM" id="MobiDB-lite"/>
    </source>
</evidence>
<proteinExistence type="predicted"/>
<dbReference type="EMBL" id="JAQNDK010000004">
    <property type="protein sequence ID" value="MDC0682634.1"/>
    <property type="molecule type" value="Genomic_DNA"/>
</dbReference>
<accession>A0ABT5CA33</accession>
<feature type="compositionally biased region" description="Low complexity" evidence="1">
    <location>
        <begin position="65"/>
        <end position="82"/>
    </location>
</feature>
<keyword evidence="3" id="KW-1185">Reference proteome</keyword>
<protein>
    <submittedName>
        <fullName evidence="2">Uncharacterized protein</fullName>
    </submittedName>
</protein>
<feature type="region of interest" description="Disordered" evidence="1">
    <location>
        <begin position="53"/>
        <end position="122"/>
    </location>
</feature>
<dbReference type="RefSeq" id="WP_272100739.1">
    <property type="nucleotide sequence ID" value="NZ_JAQNDK010000004.1"/>
</dbReference>
<organism evidence="2 3">
    <name type="scientific">Sorangium atrum</name>
    <dbReference type="NCBI Taxonomy" id="2995308"/>
    <lineage>
        <taxon>Bacteria</taxon>
        <taxon>Pseudomonadati</taxon>
        <taxon>Myxococcota</taxon>
        <taxon>Polyangia</taxon>
        <taxon>Polyangiales</taxon>
        <taxon>Polyangiaceae</taxon>
        <taxon>Sorangium</taxon>
    </lineage>
</organism>
<comment type="caution">
    <text evidence="2">The sequence shown here is derived from an EMBL/GenBank/DDBJ whole genome shotgun (WGS) entry which is preliminary data.</text>
</comment>